<comment type="subcellular location">
    <subcellularLocation>
        <location evidence="6">Cytoplasm</location>
    </subcellularLocation>
</comment>
<dbReference type="Gene3D" id="3.30.420.10">
    <property type="entry name" value="Ribonuclease H-like superfamily/Ribonuclease H"/>
    <property type="match status" value="1"/>
</dbReference>
<dbReference type="GO" id="GO:0033890">
    <property type="term" value="F:ribonuclease D activity"/>
    <property type="evidence" value="ECO:0007669"/>
    <property type="project" value="UniProtKB-UniRule"/>
</dbReference>
<dbReference type="SMART" id="SM00341">
    <property type="entry name" value="HRDC"/>
    <property type="match status" value="1"/>
</dbReference>
<keyword evidence="9" id="KW-1185">Reference proteome</keyword>
<comment type="catalytic activity">
    <reaction evidence="6">
        <text>Exonucleolytic cleavage that removes extra residues from the 3'-terminus of tRNA to produce 5'-mononucleotides.</text>
        <dbReference type="EC" id="3.1.13.5"/>
    </reaction>
</comment>
<name>A0A9E5JSH4_9GAMM</name>
<proteinExistence type="inferred from homology"/>
<dbReference type="InterPro" id="IPR044876">
    <property type="entry name" value="HRDC_dom_sf"/>
</dbReference>
<keyword evidence="4 6" id="KW-0378">Hydrolase</keyword>
<dbReference type="GO" id="GO:0005737">
    <property type="term" value="C:cytoplasm"/>
    <property type="evidence" value="ECO:0007669"/>
    <property type="project" value="UniProtKB-SubCell"/>
</dbReference>
<evidence type="ECO:0000256" key="6">
    <source>
        <dbReference type="HAMAP-Rule" id="MF_01899"/>
    </source>
</evidence>
<evidence type="ECO:0000259" key="7">
    <source>
        <dbReference type="PROSITE" id="PS50967"/>
    </source>
</evidence>
<dbReference type="GO" id="GO:0000166">
    <property type="term" value="F:nucleotide binding"/>
    <property type="evidence" value="ECO:0007669"/>
    <property type="project" value="InterPro"/>
</dbReference>
<dbReference type="InterPro" id="IPR051086">
    <property type="entry name" value="RNase_D-like"/>
</dbReference>
<evidence type="ECO:0000256" key="1">
    <source>
        <dbReference type="ARBA" id="ARBA00022490"/>
    </source>
</evidence>
<dbReference type="InterPro" id="IPR012337">
    <property type="entry name" value="RNaseH-like_sf"/>
</dbReference>
<dbReference type="CDD" id="cd06142">
    <property type="entry name" value="RNaseD_exo"/>
    <property type="match status" value="1"/>
</dbReference>
<accession>A0A9E5JSH4</accession>
<dbReference type="InterPro" id="IPR002121">
    <property type="entry name" value="HRDC_dom"/>
</dbReference>
<dbReference type="PANTHER" id="PTHR47649:SF1">
    <property type="entry name" value="RIBONUCLEASE D"/>
    <property type="match status" value="1"/>
</dbReference>
<keyword evidence="1 6" id="KW-0963">Cytoplasm</keyword>
<dbReference type="HAMAP" id="MF_01899">
    <property type="entry name" value="RNase_D"/>
    <property type="match status" value="1"/>
</dbReference>
<dbReference type="InterPro" id="IPR036397">
    <property type="entry name" value="RNaseH_sf"/>
</dbReference>
<comment type="cofactor">
    <cofactor evidence="6">
        <name>a divalent metal cation</name>
        <dbReference type="ChEBI" id="CHEBI:60240"/>
    </cofactor>
</comment>
<dbReference type="SUPFAM" id="SSF47819">
    <property type="entry name" value="HRDC-like"/>
    <property type="match status" value="2"/>
</dbReference>
<sequence length="382" mass="43194">MSVIPQDPIWINETAELERLCERWNQQAAIAVDTEFMRSTTFFPKAALFQVGDGQGCYLIDPLAIDDFSAFQGVMRNPEVIKVLHSCSEDLEVFQTFMGQIPTPVFDTQIAAAIAGHGFSLGYAKLIEVLMNVPVPKSETRSDWLQRPLSKPQLQYAALDVAYLLVAYGLLRKQLKQNGRLAWVEKDCADMLAQAERGIDFDQMYLKIKSAWKLNRPQLAVLQALTAWREEEARARDVPRNRLIKEHALWDMARYQPTELKQISGLEGMTARILKEDGDTLLSIIAESEKLPEEACPLRLPKPLPPEQGDLLKSLKHFARETAVTLGIAPEVLVRKKDFEDLVRSGMENSDYSLNERLSGWRREVVGQGLLTLAQQWSAGQR</sequence>
<evidence type="ECO:0000313" key="8">
    <source>
        <dbReference type="EMBL" id="NHO64738.1"/>
    </source>
</evidence>
<keyword evidence="3 6" id="KW-0540">Nuclease</keyword>
<dbReference type="SUPFAM" id="SSF53098">
    <property type="entry name" value="Ribonuclease H-like"/>
    <property type="match status" value="1"/>
</dbReference>
<comment type="function">
    <text evidence="6">Exonuclease involved in the 3' processing of various precursor tRNAs. Initiates hydrolysis at the 3'-terminus of an RNA molecule and releases 5'-mononucleotides.</text>
</comment>
<dbReference type="InterPro" id="IPR006292">
    <property type="entry name" value="RNase_D"/>
</dbReference>
<dbReference type="NCBIfam" id="TIGR01388">
    <property type="entry name" value="rnd"/>
    <property type="match status" value="1"/>
</dbReference>
<reference evidence="8" key="1">
    <citation type="submission" date="2020-03" db="EMBL/GenBank/DDBJ databases">
        <authorList>
            <person name="Guo F."/>
        </authorList>
    </citation>
    <scope>NUCLEOTIDE SEQUENCE</scope>
    <source>
        <strain evidence="8">JCM 30134</strain>
    </source>
</reference>
<dbReference type="SMART" id="SM00474">
    <property type="entry name" value="35EXOc"/>
    <property type="match status" value="1"/>
</dbReference>
<evidence type="ECO:0000256" key="2">
    <source>
        <dbReference type="ARBA" id="ARBA00022694"/>
    </source>
</evidence>
<dbReference type="RefSeq" id="WP_167182065.1">
    <property type="nucleotide sequence ID" value="NZ_JAAONZ010000002.1"/>
</dbReference>
<dbReference type="PANTHER" id="PTHR47649">
    <property type="entry name" value="RIBONUCLEASE D"/>
    <property type="match status" value="1"/>
</dbReference>
<dbReference type="AlphaFoldDB" id="A0A9E5JSH4"/>
<evidence type="ECO:0000256" key="4">
    <source>
        <dbReference type="ARBA" id="ARBA00022801"/>
    </source>
</evidence>
<comment type="caution">
    <text evidence="8">The sequence shown here is derived from an EMBL/GenBank/DDBJ whole genome shotgun (WGS) entry which is preliminary data.</text>
</comment>
<gene>
    <name evidence="6 8" type="primary">rnd</name>
    <name evidence="8" type="ORF">G8770_04155</name>
</gene>
<evidence type="ECO:0000256" key="3">
    <source>
        <dbReference type="ARBA" id="ARBA00022722"/>
    </source>
</evidence>
<dbReference type="GO" id="GO:0008408">
    <property type="term" value="F:3'-5' exonuclease activity"/>
    <property type="evidence" value="ECO:0007669"/>
    <property type="project" value="InterPro"/>
</dbReference>
<dbReference type="Proteomes" id="UP000787472">
    <property type="component" value="Unassembled WGS sequence"/>
</dbReference>
<dbReference type="EMBL" id="JAAONZ010000002">
    <property type="protein sequence ID" value="NHO64738.1"/>
    <property type="molecule type" value="Genomic_DNA"/>
</dbReference>
<keyword evidence="2 6" id="KW-0819">tRNA processing</keyword>
<comment type="similarity">
    <text evidence="6">Belongs to the RNase D family.</text>
</comment>
<dbReference type="GO" id="GO:0042780">
    <property type="term" value="P:tRNA 3'-end processing"/>
    <property type="evidence" value="ECO:0007669"/>
    <property type="project" value="UniProtKB-UniRule"/>
</dbReference>
<dbReference type="InterPro" id="IPR010997">
    <property type="entry name" value="HRDC-like_sf"/>
</dbReference>
<dbReference type="EC" id="3.1.13.5" evidence="6"/>
<dbReference type="GO" id="GO:0003676">
    <property type="term" value="F:nucleic acid binding"/>
    <property type="evidence" value="ECO:0007669"/>
    <property type="project" value="InterPro"/>
</dbReference>
<dbReference type="InterPro" id="IPR002562">
    <property type="entry name" value="3'-5'_exonuclease_dom"/>
</dbReference>
<evidence type="ECO:0000313" key="9">
    <source>
        <dbReference type="Proteomes" id="UP000787472"/>
    </source>
</evidence>
<dbReference type="Gene3D" id="1.10.150.80">
    <property type="entry name" value="HRDC domain"/>
    <property type="match status" value="2"/>
</dbReference>
<keyword evidence="5 6" id="KW-0269">Exonuclease</keyword>
<dbReference type="Pfam" id="PF01612">
    <property type="entry name" value="DNA_pol_A_exo1"/>
    <property type="match status" value="1"/>
</dbReference>
<evidence type="ECO:0000256" key="5">
    <source>
        <dbReference type="ARBA" id="ARBA00022839"/>
    </source>
</evidence>
<dbReference type="Pfam" id="PF00570">
    <property type="entry name" value="HRDC"/>
    <property type="match status" value="1"/>
</dbReference>
<feature type="domain" description="HRDC" evidence="7">
    <location>
        <begin position="215"/>
        <end position="295"/>
    </location>
</feature>
<protein>
    <recommendedName>
        <fullName evidence="6">Ribonuclease D</fullName>
        <shortName evidence="6">RNase D</shortName>
        <ecNumber evidence="6">3.1.13.5</ecNumber>
    </recommendedName>
</protein>
<organism evidence="8 9">
    <name type="scientific">Pseudomaricurvus hydrocarbonicus</name>
    <dbReference type="NCBI Taxonomy" id="1470433"/>
    <lineage>
        <taxon>Bacteria</taxon>
        <taxon>Pseudomonadati</taxon>
        <taxon>Pseudomonadota</taxon>
        <taxon>Gammaproteobacteria</taxon>
        <taxon>Cellvibrionales</taxon>
        <taxon>Cellvibrionaceae</taxon>
        <taxon>Pseudomaricurvus</taxon>
    </lineage>
</organism>
<dbReference type="PROSITE" id="PS50967">
    <property type="entry name" value="HRDC"/>
    <property type="match status" value="1"/>
</dbReference>